<evidence type="ECO:0000313" key="6">
    <source>
        <dbReference type="EMBL" id="ODO60917.1"/>
    </source>
</evidence>
<comment type="subcellular location">
    <subcellularLocation>
        <location evidence="1">Cytoplasm</location>
    </subcellularLocation>
</comment>
<dbReference type="InterPro" id="IPR036388">
    <property type="entry name" value="WH-like_DNA-bd_sf"/>
</dbReference>
<dbReference type="EMBL" id="LUXO01000033">
    <property type="protein sequence ID" value="KZV01544.1"/>
    <property type="molecule type" value="Genomic_DNA"/>
</dbReference>
<gene>
    <name evidence="4" type="ORF">Lp19_2287</name>
    <name evidence="6" type="ORF">LPJSA22_00866</name>
    <name evidence="5" type="ORF">NAB2_2164</name>
    <name evidence="3" type="ORF">Nizo2260_2830</name>
</gene>
<dbReference type="Proteomes" id="UP000076989">
    <property type="component" value="Unassembled WGS sequence"/>
</dbReference>
<dbReference type="EMBL" id="LUWI01000037">
    <property type="protein sequence ID" value="KZU01590.1"/>
    <property type="molecule type" value="Genomic_DNA"/>
</dbReference>
<proteinExistence type="predicted"/>
<dbReference type="AlphaFoldDB" id="A0A0R2GBP8"/>
<reference evidence="6 10" key="2">
    <citation type="submission" date="2016-08" db="EMBL/GenBank/DDBJ databases">
        <title>Genome sequencing of Lactobacillus plantarum JSA22, isolated from fermented soybean paste.</title>
        <authorList>
            <person name="Choi H.S."/>
        </authorList>
    </citation>
    <scope>NUCLEOTIDE SEQUENCE [LARGE SCALE GENOMIC DNA]</scope>
    <source>
        <strain evidence="6 10">JSA22</strain>
    </source>
</reference>
<accession>A0A0R2GBP8</accession>
<dbReference type="PANTHER" id="PTHR33164">
    <property type="entry name" value="TRANSCRIPTIONAL REGULATOR, MARR FAMILY"/>
    <property type="match status" value="1"/>
</dbReference>
<evidence type="ECO:0000313" key="4">
    <source>
        <dbReference type="EMBL" id="KZU94313.1"/>
    </source>
</evidence>
<evidence type="ECO:0000313" key="9">
    <source>
        <dbReference type="Proteomes" id="UP000076989"/>
    </source>
</evidence>
<dbReference type="InterPro" id="IPR039422">
    <property type="entry name" value="MarR/SlyA-like"/>
</dbReference>
<dbReference type="EMBL" id="MCOL01000001">
    <property type="protein sequence ID" value="ODO60917.1"/>
    <property type="molecule type" value="Genomic_DNA"/>
</dbReference>
<evidence type="ECO:0000259" key="2">
    <source>
        <dbReference type="PROSITE" id="PS50995"/>
    </source>
</evidence>
<organism evidence="6 10">
    <name type="scientific">Lactiplantibacillus plantarum</name>
    <name type="common">Lactobacillus plantarum</name>
    <dbReference type="NCBI Taxonomy" id="1590"/>
    <lineage>
        <taxon>Bacteria</taxon>
        <taxon>Bacillati</taxon>
        <taxon>Bacillota</taxon>
        <taxon>Bacilli</taxon>
        <taxon>Lactobacillales</taxon>
        <taxon>Lactobacillaceae</taxon>
        <taxon>Lactiplantibacillus</taxon>
    </lineage>
</organism>
<feature type="domain" description="HTH marR-type" evidence="2">
    <location>
        <begin position="1"/>
        <end position="142"/>
    </location>
</feature>
<dbReference type="InterPro" id="IPR000835">
    <property type="entry name" value="HTH_MarR-typ"/>
</dbReference>
<dbReference type="Proteomes" id="UP000076882">
    <property type="component" value="Unassembled WGS sequence"/>
</dbReference>
<dbReference type="GO" id="GO:0003700">
    <property type="term" value="F:DNA-binding transcription factor activity"/>
    <property type="evidence" value="ECO:0007669"/>
    <property type="project" value="InterPro"/>
</dbReference>
<dbReference type="Proteomes" id="UP000094892">
    <property type="component" value="Unassembled WGS sequence"/>
</dbReference>
<dbReference type="InterPro" id="IPR036390">
    <property type="entry name" value="WH_DNA-bd_sf"/>
</dbReference>
<dbReference type="PROSITE" id="PS50995">
    <property type="entry name" value="HTH_MARR_2"/>
    <property type="match status" value="1"/>
</dbReference>
<dbReference type="PANTHER" id="PTHR33164:SF5">
    <property type="entry name" value="ORGANIC HYDROPEROXIDE RESISTANCE TRANSCRIPTIONAL REGULATOR"/>
    <property type="match status" value="1"/>
</dbReference>
<dbReference type="PATRIC" id="fig|1590.142.peg.739"/>
<dbReference type="Pfam" id="PF01047">
    <property type="entry name" value="MarR"/>
    <property type="match status" value="1"/>
</dbReference>
<name>A0A0R2GBP8_LACPN</name>
<dbReference type="Proteomes" id="UP000076872">
    <property type="component" value="Unassembled WGS sequence"/>
</dbReference>
<evidence type="ECO:0000313" key="3">
    <source>
        <dbReference type="EMBL" id="KZU01590.1"/>
    </source>
</evidence>
<dbReference type="GO" id="GO:0005737">
    <property type="term" value="C:cytoplasm"/>
    <property type="evidence" value="ECO:0007669"/>
    <property type="project" value="UniProtKB-SubCell"/>
</dbReference>
<sequence>MKTTTIRPLEDHVCFSTYTTVHAIQRLYQPTLTAHRLTYPQYLVLVALYATPPRAVTVKTLSTQLNLSTGTLTPVLQRMTQAGLITRHRNPQDERSILLTLTPQGTATRLALNDLPDLLTAKGGLNQSEWAQLTQLMTKLMTNLTR</sequence>
<comment type="caution">
    <text evidence="6">The sequence shown here is derived from an EMBL/GenBank/DDBJ whole genome shotgun (WGS) entry which is preliminary data.</text>
</comment>
<dbReference type="SUPFAM" id="SSF46785">
    <property type="entry name" value="Winged helix' DNA-binding domain"/>
    <property type="match status" value="1"/>
</dbReference>
<dbReference type="RefSeq" id="WP_003641135.1">
    <property type="nucleotide sequence ID" value="NZ_AP028145.1"/>
</dbReference>
<dbReference type="SMART" id="SM00347">
    <property type="entry name" value="HTH_MARR"/>
    <property type="match status" value="1"/>
</dbReference>
<evidence type="ECO:0000313" key="7">
    <source>
        <dbReference type="Proteomes" id="UP000076872"/>
    </source>
</evidence>
<evidence type="ECO:0000313" key="10">
    <source>
        <dbReference type="Proteomes" id="UP000094892"/>
    </source>
</evidence>
<evidence type="ECO:0000313" key="8">
    <source>
        <dbReference type="Proteomes" id="UP000076882"/>
    </source>
</evidence>
<evidence type="ECO:0000313" key="5">
    <source>
        <dbReference type="EMBL" id="KZV01544.1"/>
    </source>
</evidence>
<dbReference type="GO" id="GO:0006950">
    <property type="term" value="P:response to stress"/>
    <property type="evidence" value="ECO:0007669"/>
    <property type="project" value="TreeGrafter"/>
</dbReference>
<evidence type="ECO:0000256" key="1">
    <source>
        <dbReference type="ARBA" id="ARBA00004496"/>
    </source>
</evidence>
<reference evidence="7 8" key="1">
    <citation type="submission" date="2016-03" db="EMBL/GenBank/DDBJ databases">
        <title>Comparative genomics of 54 Lactobacillus plantarum strains reveals genomic uncoupling from niche constraints.</title>
        <authorList>
            <person name="Martino M.E."/>
        </authorList>
    </citation>
    <scope>NUCLEOTIDE SEQUENCE [LARGE SCALE GENOMIC DNA]</scope>
    <source>
        <strain evidence="4 8">19.1</strain>
        <strain evidence="5 7">NAB2</strain>
        <strain evidence="3 9">Nizo2260</strain>
    </source>
</reference>
<dbReference type="KEGG" id="lpb:SH83_03595"/>
<protein>
    <submittedName>
        <fullName evidence="6">HTH-type transcriptional regulator MgrA</fullName>
    </submittedName>
    <submittedName>
        <fullName evidence="3">Transcriptional regulator MarR family</fullName>
    </submittedName>
</protein>
<dbReference type="EMBL" id="LUXM01000033">
    <property type="protein sequence ID" value="KZU94313.1"/>
    <property type="molecule type" value="Genomic_DNA"/>
</dbReference>
<dbReference type="Gene3D" id="1.10.10.10">
    <property type="entry name" value="Winged helix-like DNA-binding domain superfamily/Winged helix DNA-binding domain"/>
    <property type="match status" value="1"/>
</dbReference>